<evidence type="ECO:0000259" key="3">
    <source>
        <dbReference type="Pfam" id="PF13933"/>
    </source>
</evidence>
<dbReference type="InterPro" id="IPR039124">
    <property type="entry name" value="PRA1-like"/>
</dbReference>
<accession>A0A2S5B6T5</accession>
<dbReference type="SUPFAM" id="SSF55486">
    <property type="entry name" value="Metalloproteases ('zincins'), catalytic domain"/>
    <property type="match status" value="1"/>
</dbReference>
<protein>
    <recommendedName>
        <fullName evidence="3">Putative peptidase domain-containing protein</fullName>
    </recommendedName>
</protein>
<feature type="chain" id="PRO_5015754079" description="Putative peptidase domain-containing protein" evidence="2">
    <location>
        <begin position="20"/>
        <end position="341"/>
    </location>
</feature>
<feature type="domain" description="Putative peptidase" evidence="3">
    <location>
        <begin position="13"/>
        <end position="253"/>
    </location>
</feature>
<feature type="signal peptide" evidence="2">
    <location>
        <begin position="1"/>
        <end position="19"/>
    </location>
</feature>
<organism evidence="4 5">
    <name type="scientific">Rhodotorula taiwanensis</name>
    <dbReference type="NCBI Taxonomy" id="741276"/>
    <lineage>
        <taxon>Eukaryota</taxon>
        <taxon>Fungi</taxon>
        <taxon>Dikarya</taxon>
        <taxon>Basidiomycota</taxon>
        <taxon>Pucciniomycotina</taxon>
        <taxon>Microbotryomycetes</taxon>
        <taxon>Sporidiobolales</taxon>
        <taxon>Sporidiobolaceae</taxon>
        <taxon>Rhodotorula</taxon>
    </lineage>
</organism>
<feature type="compositionally biased region" description="Basic and acidic residues" evidence="1">
    <location>
        <begin position="285"/>
        <end position="294"/>
    </location>
</feature>
<reference evidence="4 5" key="1">
    <citation type="journal article" date="2018" name="Front. Microbiol.">
        <title>Prospects for Fungal Bioremediation of Acidic Radioactive Waste Sites: Characterization and Genome Sequence of Rhodotorula taiwanensis MD1149.</title>
        <authorList>
            <person name="Tkavc R."/>
            <person name="Matrosova V.Y."/>
            <person name="Grichenko O.E."/>
            <person name="Gostincar C."/>
            <person name="Volpe R.P."/>
            <person name="Klimenkova P."/>
            <person name="Gaidamakova E.K."/>
            <person name="Zhou C.E."/>
            <person name="Stewart B.J."/>
            <person name="Lyman M.G."/>
            <person name="Malfatti S.A."/>
            <person name="Rubinfeld B."/>
            <person name="Courtot M."/>
            <person name="Singh J."/>
            <person name="Dalgard C.L."/>
            <person name="Hamilton T."/>
            <person name="Frey K.G."/>
            <person name="Gunde-Cimerman N."/>
            <person name="Dugan L."/>
            <person name="Daly M.J."/>
        </authorList>
    </citation>
    <scope>NUCLEOTIDE SEQUENCE [LARGE SCALE GENOMIC DNA]</scope>
    <source>
        <strain evidence="4 5">MD1149</strain>
    </source>
</reference>
<evidence type="ECO:0000313" key="4">
    <source>
        <dbReference type="EMBL" id="POY72492.1"/>
    </source>
</evidence>
<dbReference type="GO" id="GO:0009277">
    <property type="term" value="C:fungal-type cell wall"/>
    <property type="evidence" value="ECO:0007669"/>
    <property type="project" value="TreeGrafter"/>
</dbReference>
<name>A0A2S5B6T5_9BASI</name>
<dbReference type="GO" id="GO:0005178">
    <property type="term" value="F:integrin binding"/>
    <property type="evidence" value="ECO:0007669"/>
    <property type="project" value="TreeGrafter"/>
</dbReference>
<feature type="compositionally biased region" description="Low complexity" evidence="1">
    <location>
        <begin position="264"/>
        <end position="284"/>
    </location>
</feature>
<dbReference type="GO" id="GO:0005576">
    <property type="term" value="C:extracellular region"/>
    <property type="evidence" value="ECO:0007669"/>
    <property type="project" value="TreeGrafter"/>
</dbReference>
<dbReference type="InterPro" id="IPR024079">
    <property type="entry name" value="MetalloPept_cat_dom_sf"/>
</dbReference>
<dbReference type="Proteomes" id="UP000237144">
    <property type="component" value="Unassembled WGS sequence"/>
</dbReference>
<evidence type="ECO:0000256" key="2">
    <source>
        <dbReference type="SAM" id="SignalP"/>
    </source>
</evidence>
<keyword evidence="5" id="KW-1185">Reference proteome</keyword>
<evidence type="ECO:0000256" key="1">
    <source>
        <dbReference type="SAM" id="MobiDB-lite"/>
    </source>
</evidence>
<dbReference type="PANTHER" id="PTHR39399:SF1">
    <property type="entry name" value="PROTEIN ZPS1"/>
    <property type="match status" value="1"/>
</dbReference>
<sequence>MLPTTTLCAALLLVASAQAAPFLPSARALVKRAESASDASTNKHARTNMTEVQIHESCDAGQAHFIRAGLDDMNTISKHAYERILKYGENDELYRKYFGTASSASAAGFYAQLLYGNKPGVLFRCDNPDGNCDEVTAEGPWAGHYRGKNATEQTVICPPTYTRRKQLATLCWDGVEIGSEPPARWLATDFMHRLTHVPSITYGHIDHAADSLGGVLELAAHNDSRTAFNQNTFQFYALDAYAYDVVWPGKSCVTANPPHDEASHSAPASTSSSAAAAAATTASAEHNHSDDAHAHSATSTATRTAAAACHTHADGEVRRCACLSLRLAQLTLACTIQVHCS</sequence>
<dbReference type="GO" id="GO:0008270">
    <property type="term" value="F:zinc ion binding"/>
    <property type="evidence" value="ECO:0007669"/>
    <property type="project" value="TreeGrafter"/>
</dbReference>
<feature type="region of interest" description="Disordered" evidence="1">
    <location>
        <begin position="258"/>
        <end position="297"/>
    </location>
</feature>
<dbReference type="Pfam" id="PF13933">
    <property type="entry name" value="HRXXH"/>
    <property type="match status" value="1"/>
</dbReference>
<dbReference type="Gene3D" id="3.40.390.10">
    <property type="entry name" value="Collagenase (Catalytic Domain)"/>
    <property type="match status" value="1"/>
</dbReference>
<evidence type="ECO:0000313" key="5">
    <source>
        <dbReference type="Proteomes" id="UP000237144"/>
    </source>
</evidence>
<dbReference type="STRING" id="741276.A0A2S5B6T5"/>
<gene>
    <name evidence="4" type="ORF">BMF94_4318</name>
</gene>
<dbReference type="GO" id="GO:0008237">
    <property type="term" value="F:metallopeptidase activity"/>
    <property type="evidence" value="ECO:0007669"/>
    <property type="project" value="InterPro"/>
</dbReference>
<dbReference type="InterPro" id="IPR029482">
    <property type="entry name" value="HRXXH"/>
</dbReference>
<proteinExistence type="predicted"/>
<dbReference type="PANTHER" id="PTHR39399">
    <property type="entry name" value="PROTEIN ZPS1"/>
    <property type="match status" value="1"/>
</dbReference>
<dbReference type="EMBL" id="PJQD01000048">
    <property type="protein sequence ID" value="POY72492.1"/>
    <property type="molecule type" value="Genomic_DNA"/>
</dbReference>
<comment type="caution">
    <text evidence="4">The sequence shown here is derived from an EMBL/GenBank/DDBJ whole genome shotgun (WGS) entry which is preliminary data.</text>
</comment>
<keyword evidence="2" id="KW-0732">Signal</keyword>
<dbReference type="AlphaFoldDB" id="A0A2S5B6T5"/>
<dbReference type="GO" id="GO:0009986">
    <property type="term" value="C:cell surface"/>
    <property type="evidence" value="ECO:0007669"/>
    <property type="project" value="TreeGrafter"/>
</dbReference>
<dbReference type="OrthoDB" id="4689212at2759"/>